<sequence>MQDLQEKCTSGFKKWGMTREPVREPAS</sequence>
<protein>
    <submittedName>
        <fullName evidence="2">Uncharacterized protein</fullName>
    </submittedName>
</protein>
<reference evidence="2" key="1">
    <citation type="submission" date="2018-02" db="EMBL/GenBank/DDBJ databases">
        <title>Rhizophora mucronata_Transcriptome.</title>
        <authorList>
            <person name="Meera S.P."/>
            <person name="Sreeshan A."/>
            <person name="Augustine A."/>
        </authorList>
    </citation>
    <scope>NUCLEOTIDE SEQUENCE</scope>
    <source>
        <tissue evidence="2">Leaf</tissue>
    </source>
</reference>
<evidence type="ECO:0000313" key="2">
    <source>
        <dbReference type="EMBL" id="MBX56154.1"/>
    </source>
</evidence>
<organism evidence="2">
    <name type="scientific">Rhizophora mucronata</name>
    <name type="common">Asiatic mangrove</name>
    <dbReference type="NCBI Taxonomy" id="61149"/>
    <lineage>
        <taxon>Eukaryota</taxon>
        <taxon>Viridiplantae</taxon>
        <taxon>Streptophyta</taxon>
        <taxon>Embryophyta</taxon>
        <taxon>Tracheophyta</taxon>
        <taxon>Spermatophyta</taxon>
        <taxon>Magnoliopsida</taxon>
        <taxon>eudicotyledons</taxon>
        <taxon>Gunneridae</taxon>
        <taxon>Pentapetalae</taxon>
        <taxon>rosids</taxon>
        <taxon>fabids</taxon>
        <taxon>Malpighiales</taxon>
        <taxon>Rhizophoraceae</taxon>
        <taxon>Rhizophora</taxon>
    </lineage>
</organism>
<evidence type="ECO:0000256" key="1">
    <source>
        <dbReference type="SAM" id="MobiDB-lite"/>
    </source>
</evidence>
<feature type="region of interest" description="Disordered" evidence="1">
    <location>
        <begin position="1"/>
        <end position="27"/>
    </location>
</feature>
<proteinExistence type="predicted"/>
<dbReference type="AlphaFoldDB" id="A0A2P2PN53"/>
<accession>A0A2P2PN53</accession>
<dbReference type="EMBL" id="GGEC01075670">
    <property type="protein sequence ID" value="MBX56154.1"/>
    <property type="molecule type" value="Transcribed_RNA"/>
</dbReference>
<name>A0A2P2PN53_RHIMU</name>